<keyword evidence="7" id="KW-1185">Reference proteome</keyword>
<accession>A0ABV5S9S6</accession>
<dbReference type="Gene3D" id="2.60.40.1180">
    <property type="entry name" value="Golgi alpha-mannosidase II"/>
    <property type="match status" value="1"/>
</dbReference>
<dbReference type="CDD" id="cd14752">
    <property type="entry name" value="GH31_N"/>
    <property type="match status" value="1"/>
</dbReference>
<evidence type="ECO:0000313" key="7">
    <source>
        <dbReference type="Proteomes" id="UP001589532"/>
    </source>
</evidence>
<name>A0ABV5S9S6_9ACTN</name>
<dbReference type="Proteomes" id="UP001589532">
    <property type="component" value="Unassembled WGS sequence"/>
</dbReference>
<dbReference type="SUPFAM" id="SSF51011">
    <property type="entry name" value="Glycosyl hydrolase domain"/>
    <property type="match status" value="1"/>
</dbReference>
<dbReference type="PANTHER" id="PTHR43863">
    <property type="entry name" value="HYDROLASE, PUTATIVE (AFU_ORTHOLOGUE AFUA_1G03140)-RELATED"/>
    <property type="match status" value="1"/>
</dbReference>
<reference evidence="6 7" key="1">
    <citation type="submission" date="2024-09" db="EMBL/GenBank/DDBJ databases">
        <authorList>
            <person name="Sun Q."/>
            <person name="Mori K."/>
        </authorList>
    </citation>
    <scope>NUCLEOTIDE SEQUENCE [LARGE SCALE GENOMIC DNA]</scope>
    <source>
        <strain evidence="6 7">JCM 3143</strain>
    </source>
</reference>
<dbReference type="Pfam" id="PF01055">
    <property type="entry name" value="Glyco_hydro_31_2nd"/>
    <property type="match status" value="1"/>
</dbReference>
<protein>
    <submittedName>
        <fullName evidence="6">TIM-barrel domain-containing protein</fullName>
    </submittedName>
</protein>
<organism evidence="6 7">
    <name type="scientific">Nonomuraea helvata</name>
    <dbReference type="NCBI Taxonomy" id="37484"/>
    <lineage>
        <taxon>Bacteria</taxon>
        <taxon>Bacillati</taxon>
        <taxon>Actinomycetota</taxon>
        <taxon>Actinomycetes</taxon>
        <taxon>Streptosporangiales</taxon>
        <taxon>Streptosporangiaceae</taxon>
        <taxon>Nonomuraea</taxon>
    </lineage>
</organism>
<comment type="caution">
    <text evidence="6">The sequence shown here is derived from an EMBL/GenBank/DDBJ whole genome shotgun (WGS) entry which is preliminary data.</text>
</comment>
<keyword evidence="2" id="KW-0326">Glycosidase</keyword>
<evidence type="ECO:0000259" key="3">
    <source>
        <dbReference type="Pfam" id="PF01055"/>
    </source>
</evidence>
<evidence type="ECO:0000256" key="2">
    <source>
        <dbReference type="RuleBase" id="RU361185"/>
    </source>
</evidence>
<evidence type="ECO:0000259" key="4">
    <source>
        <dbReference type="Pfam" id="PF13802"/>
    </source>
</evidence>
<dbReference type="Gene3D" id="2.60.40.1760">
    <property type="entry name" value="glycosyl hydrolase (family 31)"/>
    <property type="match status" value="1"/>
</dbReference>
<dbReference type="InterPro" id="IPR013780">
    <property type="entry name" value="Glyco_hydro_b"/>
</dbReference>
<dbReference type="RefSeq" id="WP_344994361.1">
    <property type="nucleotide sequence ID" value="NZ_BAAAXV010000008.1"/>
</dbReference>
<dbReference type="InterPro" id="IPR017853">
    <property type="entry name" value="GH"/>
</dbReference>
<comment type="similarity">
    <text evidence="1 2">Belongs to the glycosyl hydrolase 31 family.</text>
</comment>
<dbReference type="SUPFAM" id="SSF51445">
    <property type="entry name" value="(Trans)glycosidases"/>
    <property type="match status" value="1"/>
</dbReference>
<dbReference type="InterPro" id="IPR051816">
    <property type="entry name" value="Glycosyl_Hydrolase_31"/>
</dbReference>
<feature type="domain" description="Glycosyl hydrolase family 31 C-terminal" evidence="5">
    <location>
        <begin position="556"/>
        <end position="640"/>
    </location>
</feature>
<feature type="domain" description="Glycoside hydrolase family 31 N-terminal" evidence="4">
    <location>
        <begin position="63"/>
        <end position="165"/>
    </location>
</feature>
<dbReference type="EMBL" id="JBHMBW010000043">
    <property type="protein sequence ID" value="MFB9628438.1"/>
    <property type="molecule type" value="Genomic_DNA"/>
</dbReference>
<keyword evidence="2" id="KW-0378">Hydrolase</keyword>
<dbReference type="Gene3D" id="3.20.20.80">
    <property type="entry name" value="Glycosidases"/>
    <property type="match status" value="1"/>
</dbReference>
<evidence type="ECO:0000256" key="1">
    <source>
        <dbReference type="ARBA" id="ARBA00007806"/>
    </source>
</evidence>
<dbReference type="SUPFAM" id="SSF74650">
    <property type="entry name" value="Galactose mutarotase-like"/>
    <property type="match status" value="1"/>
</dbReference>
<dbReference type="InterPro" id="IPR025887">
    <property type="entry name" value="Glyco_hydro_31_N_dom"/>
</dbReference>
<dbReference type="InterPro" id="IPR000322">
    <property type="entry name" value="Glyco_hydro_31_TIM"/>
</dbReference>
<evidence type="ECO:0000259" key="5">
    <source>
        <dbReference type="Pfam" id="PF21365"/>
    </source>
</evidence>
<evidence type="ECO:0000313" key="6">
    <source>
        <dbReference type="EMBL" id="MFB9628438.1"/>
    </source>
</evidence>
<dbReference type="InterPro" id="IPR011013">
    <property type="entry name" value="Gal_mutarotase_sf_dom"/>
</dbReference>
<dbReference type="PANTHER" id="PTHR43863:SF2">
    <property type="entry name" value="MALTASE-GLUCOAMYLASE"/>
    <property type="match status" value="1"/>
</dbReference>
<dbReference type="Pfam" id="PF21365">
    <property type="entry name" value="Glyco_hydro_31_3rd"/>
    <property type="match status" value="1"/>
</dbReference>
<dbReference type="Pfam" id="PF13802">
    <property type="entry name" value="Gal_mutarotas_2"/>
    <property type="match status" value="1"/>
</dbReference>
<gene>
    <name evidence="6" type="ORF">ACFFSA_35605</name>
</gene>
<dbReference type="CDD" id="cd06591">
    <property type="entry name" value="GH31_xylosidase_XylS"/>
    <property type="match status" value="1"/>
</dbReference>
<feature type="domain" description="Glycoside hydrolase family 31 TIM barrel" evidence="3">
    <location>
        <begin position="209"/>
        <end position="546"/>
    </location>
</feature>
<sequence length="644" mass="72155">MIIETGPQEILHVEPWGPHAFRVRSAPHAIRHDLPGALTTPPAGARPQQRGSTMVNGRITAEAEAGRLRFFHTETGRELLADKQPYVWHQGPRVHAPLGDGGYRIEQHFRAYDDERIYGLGQHQHGLLDQKGCVLDLVQRNTTTTIPFLFSSRGYGLLWNNPAMGRVELAHDATRWVADSAHQIDYWITAGESPAQIMASYADATGHAPLIPDWAAGFWQSKLRYRTQAELLAVARRHKELGLPLSAIVADYFHWERMGDWSFDPEFWPDPQAMVKELDQLGVKLVVSVWPTVEADSDNYPEMRAAGHLVSSVEGGLLTQDWPAKGRGESFVPSAYYDATVPDARRKLWRELREHYFDLGVEAFWLDACEPDLTPRRAEQALYGAGPGRQVGNMYGHYHARGLHDGLTEAGVARPLSLVRSCWAGSQRYGVALWSGDIRPTWDALATQVRTGLNVALSGIPWWNSDIGGFHGGDPSSEEYRELMIRWFQFGTFCPIMRLHGVREPSGPFTAGQTGADNEVWSYGERAYQIFREHLFLRERLKPYLMRLAEAAHERGEPVLRPLLFDFPGDERAWAVDDQFMLGPDLLVAPVLAPAAAGRSVYLPQGTRWVELATGDVYDSGTIEAATPLERIPVFVREGSDCLL</sequence>
<proteinExistence type="inferred from homology"/>
<dbReference type="InterPro" id="IPR048395">
    <property type="entry name" value="Glyco_hydro_31_C"/>
</dbReference>